<evidence type="ECO:0000256" key="1">
    <source>
        <dbReference type="ARBA" id="ARBA00004340"/>
    </source>
</evidence>
<evidence type="ECO:0000313" key="6">
    <source>
        <dbReference type="Proteomes" id="UP000807716"/>
    </source>
</evidence>
<gene>
    <name evidence="5" type="ORF">DFQ27_007629</name>
</gene>
<keyword evidence="6" id="KW-1185">Reference proteome</keyword>
<dbReference type="GO" id="GO:0005576">
    <property type="term" value="C:extracellular region"/>
    <property type="evidence" value="ECO:0007669"/>
    <property type="project" value="UniProtKB-SubCell"/>
</dbReference>
<evidence type="ECO:0000256" key="2">
    <source>
        <dbReference type="ARBA" id="ARBA00004613"/>
    </source>
</evidence>
<evidence type="ECO:0000259" key="4">
    <source>
        <dbReference type="Pfam" id="PF20147"/>
    </source>
</evidence>
<accession>A0A9P6PUS0</accession>
<dbReference type="Proteomes" id="UP000807716">
    <property type="component" value="Unassembled WGS sequence"/>
</dbReference>
<feature type="domain" description="Crinkler effector protein N-terminal" evidence="4">
    <location>
        <begin position="5"/>
        <end position="105"/>
    </location>
</feature>
<comment type="subcellular location">
    <subcellularLocation>
        <location evidence="1">Host cell</location>
    </subcellularLocation>
    <subcellularLocation>
        <location evidence="2">Secreted</location>
    </subcellularLocation>
</comment>
<reference evidence="5" key="1">
    <citation type="journal article" date="2020" name="Fungal Divers.">
        <title>Resolving the Mortierellaceae phylogeny through synthesis of multi-gene phylogenetics and phylogenomics.</title>
        <authorList>
            <person name="Vandepol N."/>
            <person name="Liber J."/>
            <person name="Desiro A."/>
            <person name="Na H."/>
            <person name="Kennedy M."/>
            <person name="Barry K."/>
            <person name="Grigoriev I.V."/>
            <person name="Miller A.N."/>
            <person name="O'Donnell K."/>
            <person name="Stajich J.E."/>
            <person name="Bonito G."/>
        </authorList>
    </citation>
    <scope>NUCLEOTIDE SEQUENCE</scope>
    <source>
        <strain evidence="5">BC1065</strain>
    </source>
</reference>
<dbReference type="GO" id="GO:0043657">
    <property type="term" value="C:host cell"/>
    <property type="evidence" value="ECO:0007669"/>
    <property type="project" value="UniProtKB-SubCell"/>
</dbReference>
<dbReference type="EMBL" id="JAAAJB010000604">
    <property type="protein sequence ID" value="KAG0253156.1"/>
    <property type="molecule type" value="Genomic_DNA"/>
</dbReference>
<dbReference type="OrthoDB" id="2419111at2759"/>
<dbReference type="AlphaFoldDB" id="A0A9P6PUS0"/>
<dbReference type="Pfam" id="PF20147">
    <property type="entry name" value="Crinkler"/>
    <property type="match status" value="1"/>
</dbReference>
<comment type="caution">
    <text evidence="5">The sequence shown here is derived from an EMBL/GenBank/DDBJ whole genome shotgun (WGS) entry which is preliminary data.</text>
</comment>
<dbReference type="InterPro" id="IPR045379">
    <property type="entry name" value="Crinkler_N"/>
</dbReference>
<evidence type="ECO:0000313" key="5">
    <source>
        <dbReference type="EMBL" id="KAG0253156.1"/>
    </source>
</evidence>
<evidence type="ECO:0000256" key="3">
    <source>
        <dbReference type="ARBA" id="ARBA00022525"/>
    </source>
</evidence>
<protein>
    <recommendedName>
        <fullName evidence="4">Crinkler effector protein N-terminal domain-containing protein</fullName>
    </recommendedName>
</protein>
<keyword evidence="3" id="KW-0964">Secreted</keyword>
<sequence length="443" mass="49421">MPTLLTLICLVDGHSPSSAFAVEIDSAQSTIELRDLIKAAKPKDFRRIDANNLSLWKVALADDDDNDAPVLLDQVSDKSKLRVTSTMSKVFSADLLEDTIHILVQRPSEPSTGLGRSEESTEFMVTVKGITITTTKWRTVPNTATLDRLRQAIWEQNPSLRARSQSLVYEYKGLQGYFVTDEDLRAVLRTLIQQGITNLTLRLEDPPKSFLEVTSDDLFRLYGHSIHGFDPVEEVQHPPFTPTKYSKALDSALTMLATVVESTEPGIIIQNAVTLFPDLQLTIGKDVVGRRAFGRLDYGIGSKAYPDLMIPVTTFPHREFSTGLAINALQLDTVSSNRKQRRTKDGEDNNCGANNPASAAVTSFGIVTDSYDWYLQKCTIDKLDDSGFNFPKFHSSKIPTRVNLAAPDNEWRAAVREVFKYVVSHISRMQDGIPQSKRIKLDK</sequence>
<name>A0A9P6PUS0_9FUNG</name>
<proteinExistence type="predicted"/>
<organism evidence="5 6">
    <name type="scientific">Actinomortierella ambigua</name>
    <dbReference type="NCBI Taxonomy" id="1343610"/>
    <lineage>
        <taxon>Eukaryota</taxon>
        <taxon>Fungi</taxon>
        <taxon>Fungi incertae sedis</taxon>
        <taxon>Mucoromycota</taxon>
        <taxon>Mortierellomycotina</taxon>
        <taxon>Mortierellomycetes</taxon>
        <taxon>Mortierellales</taxon>
        <taxon>Mortierellaceae</taxon>
        <taxon>Actinomortierella</taxon>
    </lineage>
</organism>